<dbReference type="SUPFAM" id="SSF101386">
    <property type="entry name" value="all-alpha NTP pyrophosphatases"/>
    <property type="match status" value="1"/>
</dbReference>
<evidence type="ECO:0000313" key="1">
    <source>
        <dbReference type="EMBL" id="GGG70754.1"/>
    </source>
</evidence>
<dbReference type="EMBL" id="BMFR01000003">
    <property type="protein sequence ID" value="GGG70754.1"/>
    <property type="molecule type" value="Genomic_DNA"/>
</dbReference>
<dbReference type="Gene3D" id="1.10.287.1080">
    <property type="entry name" value="MazG-like"/>
    <property type="match status" value="1"/>
</dbReference>
<keyword evidence="2" id="KW-1185">Reference proteome</keyword>
<reference evidence="1" key="1">
    <citation type="journal article" date="2014" name="Int. J. Syst. Evol. Microbiol.">
        <title>Complete genome sequence of Corynebacterium casei LMG S-19264T (=DSM 44701T), isolated from a smear-ripened cheese.</title>
        <authorList>
            <consortium name="US DOE Joint Genome Institute (JGI-PGF)"/>
            <person name="Walter F."/>
            <person name="Albersmeier A."/>
            <person name="Kalinowski J."/>
            <person name="Ruckert C."/>
        </authorList>
    </citation>
    <scope>NUCLEOTIDE SEQUENCE</scope>
    <source>
        <strain evidence="1">CGMCC 1.12754</strain>
    </source>
</reference>
<sequence length="124" mass="14706">MKDVQNFLKDFQKEMNWEITDKNYQESRSSMLNNYMLLTTEVGEVAEEFRSIFTRTSELAEENNISEEQAFKLAKNMHKENVGKELSDCIAYIMKFANYLEIDLNESFYSKMKEVKMRRNKDAG</sequence>
<reference evidence="1" key="2">
    <citation type="submission" date="2020-09" db="EMBL/GenBank/DDBJ databases">
        <authorList>
            <person name="Sun Q."/>
            <person name="Zhou Y."/>
        </authorList>
    </citation>
    <scope>NUCLEOTIDE SEQUENCE</scope>
    <source>
        <strain evidence="1">CGMCC 1.12754</strain>
    </source>
</reference>
<comment type="caution">
    <text evidence="1">The sequence shown here is derived from an EMBL/GenBank/DDBJ whole genome shotgun (WGS) entry which is preliminary data.</text>
</comment>
<dbReference type="RefSeq" id="WP_188454613.1">
    <property type="nucleotide sequence ID" value="NZ_BMFR01000003.1"/>
</dbReference>
<dbReference type="Proteomes" id="UP000622860">
    <property type="component" value="Unassembled WGS sequence"/>
</dbReference>
<organism evidence="1 2">
    <name type="scientific">Virgibacillus oceani</name>
    <dbReference type="NCBI Taxonomy" id="1479511"/>
    <lineage>
        <taxon>Bacteria</taxon>
        <taxon>Bacillati</taxon>
        <taxon>Bacillota</taxon>
        <taxon>Bacilli</taxon>
        <taxon>Bacillales</taxon>
        <taxon>Bacillaceae</taxon>
        <taxon>Virgibacillus</taxon>
    </lineage>
</organism>
<protein>
    <recommendedName>
        <fullName evidence="3">NTP pyrophosphohydrolase MazG putative catalytic core domain-containing protein</fullName>
    </recommendedName>
</protein>
<accession>A0A917H824</accession>
<dbReference type="AlphaFoldDB" id="A0A917H824"/>
<name>A0A917H824_9BACI</name>
<evidence type="ECO:0008006" key="3">
    <source>
        <dbReference type="Google" id="ProtNLM"/>
    </source>
</evidence>
<evidence type="ECO:0000313" key="2">
    <source>
        <dbReference type="Proteomes" id="UP000622860"/>
    </source>
</evidence>
<proteinExistence type="predicted"/>
<gene>
    <name evidence="1" type="ORF">GCM10011398_13630</name>
</gene>